<feature type="binding site" evidence="6">
    <location>
        <position position="238"/>
    </location>
    <ligand>
        <name>NAD(+)</name>
        <dbReference type="ChEBI" id="CHEBI:57540"/>
    </ligand>
</feature>
<feature type="binding site" evidence="6">
    <location>
        <begin position="138"/>
        <end position="139"/>
    </location>
    <ligand>
        <name>NAD(+)</name>
        <dbReference type="ChEBI" id="CHEBI:57540"/>
    </ligand>
</feature>
<keyword evidence="4 6" id="KW-0520">NAD</keyword>
<dbReference type="STRING" id="1121442.SAMN02745702_01717"/>
<keyword evidence="6" id="KW-0963">Cytoplasm</keyword>
<feature type="binding site" evidence="6">
    <location>
        <position position="149"/>
    </location>
    <ligand>
        <name>NAD(+)</name>
        <dbReference type="ChEBI" id="CHEBI:57540"/>
    </ligand>
</feature>
<comment type="caution">
    <text evidence="6">Lacks conserved residue(s) required for the propagation of feature annotation.</text>
</comment>
<feature type="binding site" evidence="6">
    <location>
        <begin position="65"/>
        <end position="66"/>
    </location>
    <ligand>
        <name>NAD(+)</name>
        <dbReference type="ChEBI" id="CHEBI:57540"/>
    </ligand>
</feature>
<dbReference type="GO" id="GO:0006741">
    <property type="term" value="P:NADP+ biosynthetic process"/>
    <property type="evidence" value="ECO:0007669"/>
    <property type="project" value="UniProtKB-UniRule"/>
</dbReference>
<dbReference type="GO" id="GO:0003951">
    <property type="term" value="F:NAD+ kinase activity"/>
    <property type="evidence" value="ECO:0007669"/>
    <property type="project" value="UniProtKB-UniRule"/>
</dbReference>
<dbReference type="InterPro" id="IPR017438">
    <property type="entry name" value="ATP-NAD_kinase_N"/>
</dbReference>
<keyword evidence="3 6" id="KW-0521">NADP</keyword>
<dbReference type="GO" id="GO:0005524">
    <property type="term" value="F:ATP binding"/>
    <property type="evidence" value="ECO:0007669"/>
    <property type="project" value="UniProtKB-KW"/>
</dbReference>
<dbReference type="InterPro" id="IPR017437">
    <property type="entry name" value="ATP-NAD_kinase_PpnK-typ_C"/>
</dbReference>
<protein>
    <recommendedName>
        <fullName evidence="6">NAD kinase</fullName>
        <ecNumber evidence="6">2.7.1.23</ecNumber>
    </recommendedName>
    <alternativeName>
        <fullName evidence="6">ATP-dependent NAD kinase</fullName>
    </alternativeName>
</protein>
<proteinExistence type="inferred from homology"/>
<evidence type="ECO:0000313" key="8">
    <source>
        <dbReference type="Proteomes" id="UP000189733"/>
    </source>
</evidence>
<dbReference type="InterPro" id="IPR016064">
    <property type="entry name" value="NAD/diacylglycerol_kinase_sf"/>
</dbReference>
<dbReference type="HAMAP" id="MF_00361">
    <property type="entry name" value="NAD_kinase"/>
    <property type="match status" value="1"/>
</dbReference>
<dbReference type="Proteomes" id="UP000189733">
    <property type="component" value="Unassembled WGS sequence"/>
</dbReference>
<dbReference type="PANTHER" id="PTHR20275:SF0">
    <property type="entry name" value="NAD KINASE"/>
    <property type="match status" value="1"/>
</dbReference>
<dbReference type="GO" id="GO:0051287">
    <property type="term" value="F:NAD binding"/>
    <property type="evidence" value="ECO:0007669"/>
    <property type="project" value="UniProtKB-ARBA"/>
</dbReference>
<evidence type="ECO:0000256" key="1">
    <source>
        <dbReference type="ARBA" id="ARBA00022679"/>
    </source>
</evidence>
<organism evidence="7 8">
    <name type="scientific">Desulfobaculum bizertense DSM 18034</name>
    <dbReference type="NCBI Taxonomy" id="1121442"/>
    <lineage>
        <taxon>Bacteria</taxon>
        <taxon>Pseudomonadati</taxon>
        <taxon>Thermodesulfobacteriota</taxon>
        <taxon>Desulfovibrionia</taxon>
        <taxon>Desulfovibrionales</taxon>
        <taxon>Desulfovibrionaceae</taxon>
        <taxon>Desulfobaculum</taxon>
    </lineage>
</organism>
<comment type="similarity">
    <text evidence="6">Belongs to the NAD kinase family.</text>
</comment>
<sequence>MLKDIKNIYVIKKAADQRAATLAEDISSWLAERGIRATVLEHHQGKGEFPCGVQACDLVLVLGGDGTMLSVAREVQGNSPMLGLNLGHVGFLAELSVDVWKPFLQKLLAHRMRVRETLTLAYELVRDDSVEASGLVINDVVINRGCLARLIRLDVSVDGENIGEIRADGLIISTPTGSTGYCASAGGPVLSPELDAIALTPICPFLDSFKPVVLSPRQSILVEVRQPDAEVCLSLDGQKCLPVQIGDKIRITAVSGGLKLVEPRTSTYFARLRARGVIHSN</sequence>
<dbReference type="GO" id="GO:0019674">
    <property type="term" value="P:NAD+ metabolic process"/>
    <property type="evidence" value="ECO:0007669"/>
    <property type="project" value="InterPro"/>
</dbReference>
<gene>
    <name evidence="6" type="primary">nadK</name>
    <name evidence="7" type="ORF">SAMN02745702_01717</name>
</gene>
<feature type="active site" description="Proton acceptor" evidence="6">
    <location>
        <position position="65"/>
    </location>
</feature>
<dbReference type="OrthoDB" id="9774737at2"/>
<keyword evidence="1 6" id="KW-0808">Transferase</keyword>
<keyword evidence="6" id="KW-0547">Nucleotide-binding</keyword>
<name>A0A1T4W6B6_9BACT</name>
<comment type="cofactor">
    <cofactor evidence="6">
        <name>a divalent metal cation</name>
        <dbReference type="ChEBI" id="CHEBI:60240"/>
    </cofactor>
</comment>
<dbReference type="EMBL" id="FUYA01000005">
    <property type="protein sequence ID" value="SKA72844.1"/>
    <property type="molecule type" value="Genomic_DNA"/>
</dbReference>
<dbReference type="AlphaFoldDB" id="A0A1T4W6B6"/>
<keyword evidence="6" id="KW-0067">ATP-binding</keyword>
<keyword evidence="8" id="KW-1185">Reference proteome</keyword>
<dbReference type="GO" id="GO:0005737">
    <property type="term" value="C:cytoplasm"/>
    <property type="evidence" value="ECO:0007669"/>
    <property type="project" value="UniProtKB-SubCell"/>
</dbReference>
<feature type="binding site" evidence="6">
    <location>
        <position position="168"/>
    </location>
    <ligand>
        <name>NAD(+)</name>
        <dbReference type="ChEBI" id="CHEBI:57540"/>
    </ligand>
</feature>
<evidence type="ECO:0000256" key="6">
    <source>
        <dbReference type="HAMAP-Rule" id="MF_00361"/>
    </source>
</evidence>
<reference evidence="7 8" key="1">
    <citation type="submission" date="2017-02" db="EMBL/GenBank/DDBJ databases">
        <authorList>
            <person name="Peterson S.W."/>
        </authorList>
    </citation>
    <scope>NUCLEOTIDE SEQUENCE [LARGE SCALE GENOMIC DNA]</scope>
    <source>
        <strain evidence="7 8">DSM 18034</strain>
    </source>
</reference>
<evidence type="ECO:0000256" key="3">
    <source>
        <dbReference type="ARBA" id="ARBA00022857"/>
    </source>
</evidence>
<feature type="binding site" evidence="6">
    <location>
        <begin position="179"/>
        <end position="184"/>
    </location>
    <ligand>
        <name>NAD(+)</name>
        <dbReference type="ChEBI" id="CHEBI:57540"/>
    </ligand>
</feature>
<keyword evidence="2 6" id="KW-0418">Kinase</keyword>
<comment type="catalytic activity">
    <reaction evidence="5 6">
        <text>NAD(+) + ATP = ADP + NADP(+) + H(+)</text>
        <dbReference type="Rhea" id="RHEA:18629"/>
        <dbReference type="ChEBI" id="CHEBI:15378"/>
        <dbReference type="ChEBI" id="CHEBI:30616"/>
        <dbReference type="ChEBI" id="CHEBI:57540"/>
        <dbReference type="ChEBI" id="CHEBI:58349"/>
        <dbReference type="ChEBI" id="CHEBI:456216"/>
        <dbReference type="EC" id="2.7.1.23"/>
    </reaction>
</comment>
<dbReference type="Pfam" id="PF01513">
    <property type="entry name" value="NAD_kinase"/>
    <property type="match status" value="1"/>
</dbReference>
<comment type="subcellular location">
    <subcellularLocation>
        <location evidence="6">Cytoplasm</location>
    </subcellularLocation>
</comment>
<evidence type="ECO:0000256" key="2">
    <source>
        <dbReference type="ARBA" id="ARBA00022777"/>
    </source>
</evidence>
<dbReference type="RefSeq" id="WP_078685005.1">
    <property type="nucleotide sequence ID" value="NZ_FUYA01000005.1"/>
</dbReference>
<dbReference type="GO" id="GO:0046872">
    <property type="term" value="F:metal ion binding"/>
    <property type="evidence" value="ECO:0007669"/>
    <property type="project" value="UniProtKB-UniRule"/>
</dbReference>
<dbReference type="InterPro" id="IPR002504">
    <property type="entry name" value="NADK"/>
</dbReference>
<evidence type="ECO:0000256" key="4">
    <source>
        <dbReference type="ARBA" id="ARBA00023027"/>
    </source>
</evidence>
<feature type="binding site" evidence="6">
    <location>
        <position position="166"/>
    </location>
    <ligand>
        <name>NAD(+)</name>
        <dbReference type="ChEBI" id="CHEBI:57540"/>
    </ligand>
</feature>
<dbReference type="PANTHER" id="PTHR20275">
    <property type="entry name" value="NAD KINASE"/>
    <property type="match status" value="1"/>
</dbReference>
<evidence type="ECO:0000256" key="5">
    <source>
        <dbReference type="ARBA" id="ARBA00047925"/>
    </source>
</evidence>
<accession>A0A1T4W6B6</accession>
<dbReference type="SUPFAM" id="SSF111331">
    <property type="entry name" value="NAD kinase/diacylglycerol kinase-like"/>
    <property type="match status" value="1"/>
</dbReference>
<dbReference type="Gene3D" id="2.60.200.30">
    <property type="entry name" value="Probable inorganic polyphosphate/atp-NAD kinase, domain 2"/>
    <property type="match status" value="1"/>
</dbReference>
<dbReference type="EC" id="2.7.1.23" evidence="6"/>
<evidence type="ECO:0000313" key="7">
    <source>
        <dbReference type="EMBL" id="SKA72844.1"/>
    </source>
</evidence>
<dbReference type="Gene3D" id="3.40.50.10330">
    <property type="entry name" value="Probable inorganic polyphosphate/atp-NAD kinase, domain 1"/>
    <property type="match status" value="1"/>
</dbReference>
<comment type="function">
    <text evidence="6">Involved in the regulation of the intracellular balance of NAD and NADP, and is a key enzyme in the biosynthesis of NADP. Catalyzes specifically the phosphorylation on 2'-hydroxyl of the adenosine moiety of NAD to yield NADP.</text>
</comment>
<dbReference type="Pfam" id="PF20143">
    <property type="entry name" value="NAD_kinase_C"/>
    <property type="match status" value="1"/>
</dbReference>